<dbReference type="SMART" id="SM00341">
    <property type="entry name" value="HRDC"/>
    <property type="match status" value="1"/>
</dbReference>
<gene>
    <name evidence="2" type="ORF">CRM92_00775</name>
</gene>
<dbReference type="InterPro" id="IPR012337">
    <property type="entry name" value="RNaseH-like_sf"/>
</dbReference>
<protein>
    <submittedName>
        <fullName evidence="2">Ribonuclease D</fullName>
    </submittedName>
</protein>
<sequence>MSLSPSTEPIKLPPMLGLPADFTVPDVIPLNTPSVPVPSIINTERALERAAESLRAASGPVAVDTERAQGIRYGIRAFLVQLKREDKLYLIDPEAFSDLRIINDALADAEWIIHAATQDFPSLDLLGMRPRLLFDTELGARLAGLERVNLGAVVEELLGYKLEKKHSQEDWSQRPLPESWLNYACLDVDVLADLRDALEEVLEDQGKLEYARQEFAYLCSLPPADPAAKKAERWRKTKGRNTLRSVPQLTALRNLWFERDKLAQKKDIDSKALLSDAALVEAAQKMPRNVPAIMAIPGFRTRLLKREGPRWVRAIVSASRGEDPAPYTIPATAPPPLKAWETKRPISLEILSEVRKIVQRESERLNIPAQNIISADCIRRLCWDPPEPYSQEALLEALRSHDVRPWQIEILAPDLHEVFQRHLG</sequence>
<dbReference type="PROSITE" id="PS50967">
    <property type="entry name" value="HRDC"/>
    <property type="match status" value="1"/>
</dbReference>
<dbReference type="Gene3D" id="1.10.150.80">
    <property type="entry name" value="HRDC domain"/>
    <property type="match status" value="2"/>
</dbReference>
<dbReference type="InterPro" id="IPR041605">
    <property type="entry name" value="Exo_C"/>
</dbReference>
<organism evidence="2 3">
    <name type="scientific">Rothia dentocariosa</name>
    <dbReference type="NCBI Taxonomy" id="2047"/>
    <lineage>
        <taxon>Bacteria</taxon>
        <taxon>Bacillati</taxon>
        <taxon>Actinomycetota</taxon>
        <taxon>Actinomycetes</taxon>
        <taxon>Micrococcales</taxon>
        <taxon>Micrococcaceae</taxon>
        <taxon>Rothia</taxon>
    </lineage>
</organism>
<dbReference type="PANTHER" id="PTHR47649">
    <property type="entry name" value="RIBONUCLEASE D"/>
    <property type="match status" value="1"/>
</dbReference>
<dbReference type="Proteomes" id="UP000219947">
    <property type="component" value="Unassembled WGS sequence"/>
</dbReference>
<dbReference type="InterPro" id="IPR044876">
    <property type="entry name" value="HRDC_dom_sf"/>
</dbReference>
<dbReference type="PANTHER" id="PTHR47649:SF1">
    <property type="entry name" value="RIBONUCLEASE D"/>
    <property type="match status" value="1"/>
</dbReference>
<accession>A0A2A8D6K9</accession>
<proteinExistence type="predicted"/>
<dbReference type="Pfam" id="PF00570">
    <property type="entry name" value="HRDC"/>
    <property type="match status" value="1"/>
</dbReference>
<dbReference type="GO" id="GO:0000166">
    <property type="term" value="F:nucleotide binding"/>
    <property type="evidence" value="ECO:0007669"/>
    <property type="project" value="InterPro"/>
</dbReference>
<dbReference type="InterPro" id="IPR051086">
    <property type="entry name" value="RNase_D-like"/>
</dbReference>
<dbReference type="Gene3D" id="3.30.420.10">
    <property type="entry name" value="Ribonuclease H-like superfamily/Ribonuclease H"/>
    <property type="match status" value="1"/>
</dbReference>
<dbReference type="RefSeq" id="WP_098042180.1">
    <property type="nucleotide sequence ID" value="NZ_CBDEMR010000038.1"/>
</dbReference>
<dbReference type="EMBL" id="PDEV01000001">
    <property type="protein sequence ID" value="PEN16612.1"/>
    <property type="molecule type" value="Genomic_DNA"/>
</dbReference>
<dbReference type="SUPFAM" id="SSF47819">
    <property type="entry name" value="HRDC-like"/>
    <property type="match status" value="1"/>
</dbReference>
<keyword evidence="3" id="KW-1185">Reference proteome</keyword>
<dbReference type="InterPro" id="IPR036397">
    <property type="entry name" value="RNaseH_sf"/>
</dbReference>
<evidence type="ECO:0000313" key="3">
    <source>
        <dbReference type="Proteomes" id="UP000219947"/>
    </source>
</evidence>
<comment type="caution">
    <text evidence="2">The sequence shown here is derived from an EMBL/GenBank/DDBJ whole genome shotgun (WGS) entry which is preliminary data.</text>
</comment>
<dbReference type="AlphaFoldDB" id="A0A2A8D6K9"/>
<dbReference type="Pfam" id="PF18305">
    <property type="entry name" value="DNA_pol_A_exoN"/>
    <property type="match status" value="1"/>
</dbReference>
<dbReference type="SMART" id="SM00474">
    <property type="entry name" value="35EXOc"/>
    <property type="match status" value="1"/>
</dbReference>
<dbReference type="CDD" id="cd06142">
    <property type="entry name" value="RNaseD_exo"/>
    <property type="match status" value="1"/>
</dbReference>
<feature type="domain" description="HRDC" evidence="1">
    <location>
        <begin position="245"/>
        <end position="325"/>
    </location>
</feature>
<evidence type="ECO:0000313" key="2">
    <source>
        <dbReference type="EMBL" id="PEN16612.1"/>
    </source>
</evidence>
<dbReference type="GO" id="GO:0003676">
    <property type="term" value="F:nucleic acid binding"/>
    <property type="evidence" value="ECO:0007669"/>
    <property type="project" value="InterPro"/>
</dbReference>
<dbReference type="SUPFAM" id="SSF53098">
    <property type="entry name" value="Ribonuclease H-like"/>
    <property type="match status" value="1"/>
</dbReference>
<dbReference type="InterPro" id="IPR002562">
    <property type="entry name" value="3'-5'_exonuclease_dom"/>
</dbReference>
<dbReference type="Pfam" id="PF01612">
    <property type="entry name" value="DNA_pol_A_exo1"/>
    <property type="match status" value="1"/>
</dbReference>
<name>A0A2A8D6K9_9MICC</name>
<dbReference type="GO" id="GO:0006139">
    <property type="term" value="P:nucleobase-containing compound metabolic process"/>
    <property type="evidence" value="ECO:0007669"/>
    <property type="project" value="InterPro"/>
</dbReference>
<dbReference type="InterPro" id="IPR002121">
    <property type="entry name" value="HRDC_dom"/>
</dbReference>
<dbReference type="GO" id="GO:0008408">
    <property type="term" value="F:3'-5' exonuclease activity"/>
    <property type="evidence" value="ECO:0007669"/>
    <property type="project" value="InterPro"/>
</dbReference>
<dbReference type="InterPro" id="IPR010997">
    <property type="entry name" value="HRDC-like_sf"/>
</dbReference>
<evidence type="ECO:0000259" key="1">
    <source>
        <dbReference type="PROSITE" id="PS50967"/>
    </source>
</evidence>
<reference evidence="2" key="1">
    <citation type="submission" date="2017-10" db="EMBL/GenBank/DDBJ databases">
        <title>Kefir isolates.</title>
        <authorList>
            <person name="Kim Y."/>
            <person name="Blasche S."/>
        </authorList>
    </citation>
    <scope>NUCLEOTIDE SEQUENCE [LARGE SCALE GENOMIC DNA]</scope>
    <source>
        <strain evidence="2">OG2-2</strain>
    </source>
</reference>